<accession>A0A562PFX9</accession>
<protein>
    <submittedName>
        <fullName evidence="1">Uncharacterized protein</fullName>
    </submittedName>
</protein>
<dbReference type="AlphaFoldDB" id="A0A562PFX9"/>
<reference evidence="1 2" key="1">
    <citation type="journal article" date="2015" name="Stand. Genomic Sci.">
        <title>Genomic Encyclopedia of Bacterial and Archaeal Type Strains, Phase III: the genomes of soil and plant-associated and newly described type strains.</title>
        <authorList>
            <person name="Whitman W.B."/>
            <person name="Woyke T."/>
            <person name="Klenk H.P."/>
            <person name="Zhou Y."/>
            <person name="Lilburn T.G."/>
            <person name="Beck B.J."/>
            <person name="De Vos P."/>
            <person name="Vandamme P."/>
            <person name="Eisen J.A."/>
            <person name="Garrity G."/>
            <person name="Hugenholtz P."/>
            <person name="Kyrpides N.C."/>
        </authorList>
    </citation>
    <scope>NUCLEOTIDE SEQUENCE [LARGE SCALE GENOMIC DNA]</scope>
    <source>
        <strain evidence="1 2">CGMCC 1.5380</strain>
    </source>
</reference>
<proteinExistence type="predicted"/>
<evidence type="ECO:0000313" key="1">
    <source>
        <dbReference type="EMBL" id="TWI43351.1"/>
    </source>
</evidence>
<organism evidence="1 2">
    <name type="scientific">Flavobacterium glaciei</name>
    <dbReference type="NCBI Taxonomy" id="386300"/>
    <lineage>
        <taxon>Bacteria</taxon>
        <taxon>Pseudomonadati</taxon>
        <taxon>Bacteroidota</taxon>
        <taxon>Flavobacteriia</taxon>
        <taxon>Flavobacteriales</taxon>
        <taxon>Flavobacteriaceae</taxon>
        <taxon>Flavobacterium</taxon>
    </lineage>
</organism>
<dbReference type="EMBL" id="VLKX01000035">
    <property type="protein sequence ID" value="TWI43351.1"/>
    <property type="molecule type" value="Genomic_DNA"/>
</dbReference>
<feature type="non-terminal residue" evidence="1">
    <location>
        <position position="40"/>
    </location>
</feature>
<dbReference type="Proteomes" id="UP000321392">
    <property type="component" value="Unassembled WGS sequence"/>
</dbReference>
<name>A0A562PFX9_9FLAO</name>
<gene>
    <name evidence="1" type="ORF">IQ02_02901</name>
</gene>
<comment type="caution">
    <text evidence="1">The sequence shown here is derived from an EMBL/GenBank/DDBJ whole genome shotgun (WGS) entry which is preliminary data.</text>
</comment>
<sequence length="40" mass="4731">MPNVSYTQPLAVMLRKLDEFNNLMQEMTNKIILILIFLFS</sequence>
<evidence type="ECO:0000313" key="2">
    <source>
        <dbReference type="Proteomes" id="UP000321392"/>
    </source>
</evidence>